<accession>M2SMU5</accession>
<dbReference type="EMBL" id="KB445638">
    <property type="protein sequence ID" value="EMD68493.1"/>
    <property type="molecule type" value="Genomic_DNA"/>
</dbReference>
<organism evidence="1 2">
    <name type="scientific">Cochliobolus sativus (strain ND90Pr / ATCC 201652)</name>
    <name type="common">Common root rot and spot blotch fungus</name>
    <name type="synonym">Bipolaris sorokiniana</name>
    <dbReference type="NCBI Taxonomy" id="665912"/>
    <lineage>
        <taxon>Eukaryota</taxon>
        <taxon>Fungi</taxon>
        <taxon>Dikarya</taxon>
        <taxon>Ascomycota</taxon>
        <taxon>Pezizomycotina</taxon>
        <taxon>Dothideomycetes</taxon>
        <taxon>Pleosporomycetidae</taxon>
        <taxon>Pleosporales</taxon>
        <taxon>Pleosporineae</taxon>
        <taxon>Pleosporaceae</taxon>
        <taxon>Bipolaris</taxon>
    </lineage>
</organism>
<keyword evidence="2" id="KW-1185">Reference proteome</keyword>
<dbReference type="KEGG" id="bsc:COCSADRAFT_273223"/>
<name>M2SMU5_COCSN</name>
<proteinExistence type="predicted"/>
<protein>
    <submittedName>
        <fullName evidence="1">Uncharacterized protein</fullName>
    </submittedName>
</protein>
<evidence type="ECO:0000313" key="2">
    <source>
        <dbReference type="Proteomes" id="UP000016934"/>
    </source>
</evidence>
<dbReference type="AlphaFoldDB" id="M2SMU5"/>
<evidence type="ECO:0000313" key="1">
    <source>
        <dbReference type="EMBL" id="EMD68493.1"/>
    </source>
</evidence>
<reference evidence="1 2" key="1">
    <citation type="journal article" date="2012" name="PLoS Pathog.">
        <title>Diverse lifestyles and strategies of plant pathogenesis encoded in the genomes of eighteen Dothideomycetes fungi.</title>
        <authorList>
            <person name="Ohm R.A."/>
            <person name="Feau N."/>
            <person name="Henrissat B."/>
            <person name="Schoch C.L."/>
            <person name="Horwitz B.A."/>
            <person name="Barry K.W."/>
            <person name="Condon B.J."/>
            <person name="Copeland A.C."/>
            <person name="Dhillon B."/>
            <person name="Glaser F."/>
            <person name="Hesse C.N."/>
            <person name="Kosti I."/>
            <person name="LaButti K."/>
            <person name="Lindquist E.A."/>
            <person name="Lucas S."/>
            <person name="Salamov A.A."/>
            <person name="Bradshaw R.E."/>
            <person name="Ciuffetti L."/>
            <person name="Hamelin R.C."/>
            <person name="Kema G.H.J."/>
            <person name="Lawrence C."/>
            <person name="Scott J.A."/>
            <person name="Spatafora J.W."/>
            <person name="Turgeon B.G."/>
            <person name="de Wit P.J.G.M."/>
            <person name="Zhong S."/>
            <person name="Goodwin S.B."/>
            <person name="Grigoriev I.V."/>
        </authorList>
    </citation>
    <scope>NUCLEOTIDE SEQUENCE [LARGE SCALE GENOMIC DNA]</scope>
    <source>
        <strain evidence="2">ND90Pr / ATCC 201652</strain>
    </source>
</reference>
<gene>
    <name evidence="1" type="ORF">COCSADRAFT_273223</name>
</gene>
<reference evidence="2" key="2">
    <citation type="journal article" date="2013" name="PLoS Genet.">
        <title>Comparative genome structure, secondary metabolite, and effector coding capacity across Cochliobolus pathogens.</title>
        <authorList>
            <person name="Condon B.J."/>
            <person name="Leng Y."/>
            <person name="Wu D."/>
            <person name="Bushley K.E."/>
            <person name="Ohm R.A."/>
            <person name="Otillar R."/>
            <person name="Martin J."/>
            <person name="Schackwitz W."/>
            <person name="Grimwood J."/>
            <person name="MohdZainudin N."/>
            <person name="Xue C."/>
            <person name="Wang R."/>
            <person name="Manning V.A."/>
            <person name="Dhillon B."/>
            <person name="Tu Z.J."/>
            <person name="Steffenson B.J."/>
            <person name="Salamov A."/>
            <person name="Sun H."/>
            <person name="Lowry S."/>
            <person name="LaButti K."/>
            <person name="Han J."/>
            <person name="Copeland A."/>
            <person name="Lindquist E."/>
            <person name="Barry K."/>
            <person name="Schmutz J."/>
            <person name="Baker S.E."/>
            <person name="Ciuffetti L.M."/>
            <person name="Grigoriev I.V."/>
            <person name="Zhong S."/>
            <person name="Turgeon B.G."/>
        </authorList>
    </citation>
    <scope>NUCLEOTIDE SEQUENCE [LARGE SCALE GENOMIC DNA]</scope>
    <source>
        <strain evidence="2">ND90Pr / ATCC 201652</strain>
    </source>
</reference>
<dbReference type="HOGENOM" id="CLU_3032227_0_0_1"/>
<sequence length="55" mass="6084">MVITDTVARTFRTRCNLLGISSSIVWCSYQSILALVWAPAISIIGSTSMVYEVMK</sequence>
<dbReference type="GeneID" id="19135663"/>
<dbReference type="RefSeq" id="XP_007696083.1">
    <property type="nucleotide sequence ID" value="XM_007697893.1"/>
</dbReference>
<dbReference type="Proteomes" id="UP000016934">
    <property type="component" value="Unassembled WGS sequence"/>
</dbReference>
<dbReference type="OrthoDB" id="2603at2759"/>